<dbReference type="PANTHER" id="PTHR11511">
    <property type="entry name" value="LARVAL STORAGE PROTEIN/PHENOLOXIDASE"/>
    <property type="match status" value="1"/>
</dbReference>
<comment type="function">
    <text evidence="1">Hemocyanins are copper-containing oxygen carriers occurring freely dissolved in the hemolymph of many mollusks and arthropods.</text>
</comment>
<evidence type="ECO:0000256" key="7">
    <source>
        <dbReference type="ARBA" id="ARBA00022723"/>
    </source>
</evidence>
<dbReference type="PANTHER" id="PTHR11511:SF5">
    <property type="entry name" value="FAT-BODY PROTEIN 1-RELATED"/>
    <property type="match status" value="1"/>
</dbReference>
<evidence type="ECO:0000256" key="6">
    <source>
        <dbReference type="ARBA" id="ARBA00022621"/>
    </source>
</evidence>
<evidence type="ECO:0000256" key="1">
    <source>
        <dbReference type="ARBA" id="ARBA00002958"/>
    </source>
</evidence>
<comment type="subcellular location">
    <subcellularLocation>
        <location evidence="2">Secreted</location>
        <location evidence="2">Extracellular space</location>
    </subcellularLocation>
</comment>
<dbReference type="Gene3D" id="1.10.1280.10">
    <property type="entry name" value="Di-copper center containing domain from catechol oxidase"/>
    <property type="match status" value="1"/>
</dbReference>
<evidence type="ECO:0000256" key="3">
    <source>
        <dbReference type="ARBA" id="ARBA00009470"/>
    </source>
</evidence>
<dbReference type="GO" id="GO:0046872">
    <property type="term" value="F:metal ion binding"/>
    <property type="evidence" value="ECO:0007669"/>
    <property type="project" value="UniProtKB-KW"/>
</dbReference>
<dbReference type="FunFam" id="2.60.40.1520:FF:000001">
    <property type="entry name" value="Hemocyanin subunit 2"/>
    <property type="match status" value="1"/>
</dbReference>
<dbReference type="Gene3D" id="2.60.40.1520">
    <property type="entry name" value="Hemocyanin, C-terminal domain"/>
    <property type="match status" value="1"/>
</dbReference>
<evidence type="ECO:0000256" key="8">
    <source>
        <dbReference type="ARBA" id="ARBA00023008"/>
    </source>
</evidence>
<dbReference type="InterPro" id="IPR008922">
    <property type="entry name" value="Di-copper_centre_dom_sf"/>
</dbReference>
<evidence type="ECO:0000256" key="4">
    <source>
        <dbReference type="ARBA" id="ARBA00022448"/>
    </source>
</evidence>
<dbReference type="PROSITE" id="PS00498">
    <property type="entry name" value="TYROSINASE_2"/>
    <property type="match status" value="1"/>
</dbReference>
<dbReference type="Gene3D" id="1.20.1370.10">
    <property type="entry name" value="Hemocyanin, N-terminal domain"/>
    <property type="match status" value="1"/>
</dbReference>
<dbReference type="InterPro" id="IPR037020">
    <property type="entry name" value="Hemocyanin_C_sf"/>
</dbReference>
<dbReference type="Pfam" id="PF00372">
    <property type="entry name" value="Hemocyanin_M"/>
    <property type="match status" value="1"/>
</dbReference>
<organism evidence="11">
    <name type="scientific">Mastigoproctus giganteus</name>
    <name type="common">Giant vinegaroon</name>
    <name type="synonym">Thelyphonus giganteus</name>
    <dbReference type="NCBI Taxonomy" id="58767"/>
    <lineage>
        <taxon>Eukaryota</taxon>
        <taxon>Metazoa</taxon>
        <taxon>Ecdysozoa</taxon>
        <taxon>Arthropoda</taxon>
        <taxon>Chelicerata</taxon>
        <taxon>Arachnida</taxon>
        <taxon>Uropygi</taxon>
        <taxon>Thelyphonida</taxon>
        <taxon>Thelyphonidae</taxon>
        <taxon>Mastigoproctus</taxon>
    </lineage>
</organism>
<dbReference type="FunFam" id="1.20.1370.10:FF:000002">
    <property type="entry name" value="Hemocyanin subunit B"/>
    <property type="match status" value="1"/>
</dbReference>
<sequence length="629" mass="72671">MTVKDKQKEILTLFKGLTSLSHTPLPEAERDPRLHDVGILERGHLFSCFHEAHLHEAQELYELLWEAKDFSDFIHLCKQAREIVNEGLFVFAVSVAVLHRDDCHGVRVPPIQEIFPDRFIPAETINRALKADLQRGDQDVVSVEIEHTGNIIDPEFKLAYFREDIETNAHHWHWHLVYPANWRSDFFGKAKDRKGELFAYMHQQMCARYDCERLCTGLQRMAPFQNFEEELEGYAPHLVSLVSGAPYGTRSEGMHMHDVNDVDVLDLIRWRERILNAIHTGHVTDYNGKEVKLDEEHGIDILGSLIESSHDSMNKRYYGSLHNWSHVVIARIHDPDGRFMEAPGVMDDTTTSLRDPIFYRLHRFMDNIFQDYKHRLHPYTHDELDFPGIHILSTTVKSKVANVIHTTLKQDSLELHHGIPLKGSVKVKYEHLDHDQFDYSIVVDNKTGKDKHATARIFLAPKYDELGNRIILDEQRRMYIEMDKFRVDLHPGKNTITRSSDKSSVTITHVPTFDELEAGIGVGENDSEFCSCGWPSHMLVPRGTTRGMKFQLFVMLTDFEKDDVGGSSQAHLCSDALSYCGVKDEKYPDKRAMGFPFDRTITQRFPTQFSTHNMSFTDIRIQFVEAKHH</sequence>
<dbReference type="InterPro" id="IPR000896">
    <property type="entry name" value="Hemocyanin/hexamerin_mid_dom"/>
</dbReference>
<keyword evidence="5" id="KW-0964">Secreted</keyword>
<accession>G8YZS1</accession>
<dbReference type="SUPFAM" id="SSF81296">
    <property type="entry name" value="E set domains"/>
    <property type="match status" value="1"/>
</dbReference>
<keyword evidence="8" id="KW-0186">Copper</keyword>
<dbReference type="PROSITE" id="PS00210">
    <property type="entry name" value="HEMOCYANIN_2"/>
    <property type="match status" value="1"/>
</dbReference>
<keyword evidence="9" id="KW-1015">Disulfide bond</keyword>
<dbReference type="InterPro" id="IPR002227">
    <property type="entry name" value="Tyrosinase_Cu-bd"/>
</dbReference>
<evidence type="ECO:0000259" key="10">
    <source>
        <dbReference type="PROSITE" id="PS00498"/>
    </source>
</evidence>
<dbReference type="InterPro" id="IPR036697">
    <property type="entry name" value="Hemocyanin_N_sf"/>
</dbReference>
<dbReference type="InterPro" id="IPR014756">
    <property type="entry name" value="Ig_E-set"/>
</dbReference>
<dbReference type="InterPro" id="IPR005204">
    <property type="entry name" value="Hemocyanin_N"/>
</dbReference>
<keyword evidence="6" id="KW-0561">Oxygen transport</keyword>
<name>G8YZS1_MASGI</name>
<dbReference type="PRINTS" id="PR00187">
    <property type="entry name" value="HAEMOCYANIN"/>
</dbReference>
<reference evidence="11" key="1">
    <citation type="journal article" date="2012" name="BMC Evol. Biol.">
        <title>The diversity and evolution of chelicerate hemocyanins.</title>
        <authorList>
            <person name="Rehm P."/>
            <person name="Pick C."/>
            <person name="Borner J."/>
            <person name="Markl J."/>
            <person name="Burmester T."/>
        </authorList>
    </citation>
    <scope>NUCLEOTIDE SEQUENCE</scope>
</reference>
<evidence type="ECO:0000256" key="9">
    <source>
        <dbReference type="ARBA" id="ARBA00023157"/>
    </source>
</evidence>
<dbReference type="EMBL" id="FR865923">
    <property type="protein sequence ID" value="CCA94925.1"/>
    <property type="molecule type" value="mRNA"/>
</dbReference>
<feature type="domain" description="Tyrosinase copper-binding" evidence="10">
    <location>
        <begin position="355"/>
        <end position="366"/>
    </location>
</feature>
<proteinExistence type="evidence at transcript level"/>
<keyword evidence="7" id="KW-0479">Metal-binding</keyword>
<dbReference type="FunFam" id="1.10.1280.10:FF:000004">
    <property type="entry name" value="Hemocyanin subunit 2"/>
    <property type="match status" value="1"/>
</dbReference>
<dbReference type="GO" id="GO:0005576">
    <property type="term" value="C:extracellular region"/>
    <property type="evidence" value="ECO:0007669"/>
    <property type="project" value="UniProtKB-SubCell"/>
</dbReference>
<dbReference type="SUPFAM" id="SSF48050">
    <property type="entry name" value="Hemocyanin, N-terminal domain"/>
    <property type="match status" value="1"/>
</dbReference>
<comment type="similarity">
    <text evidence="3">Belongs to the tyrosinase family. Hemocyanin subfamily.</text>
</comment>
<dbReference type="PROSITE" id="PS00209">
    <property type="entry name" value="HEMOCYANIN_1"/>
    <property type="match status" value="1"/>
</dbReference>
<dbReference type="InterPro" id="IPR013788">
    <property type="entry name" value="Hemocyanin/hexamerin"/>
</dbReference>
<dbReference type="InterPro" id="IPR005203">
    <property type="entry name" value="Hemocyanin_C"/>
</dbReference>
<evidence type="ECO:0000313" key="11">
    <source>
        <dbReference type="EMBL" id="CCA94925.1"/>
    </source>
</evidence>
<keyword evidence="4" id="KW-0813">Transport</keyword>
<dbReference type="GO" id="GO:0005344">
    <property type="term" value="F:oxygen carrier activity"/>
    <property type="evidence" value="ECO:0007669"/>
    <property type="project" value="UniProtKB-KW"/>
</dbReference>
<evidence type="ECO:0000256" key="2">
    <source>
        <dbReference type="ARBA" id="ARBA00004239"/>
    </source>
</evidence>
<protein>
    <submittedName>
        <fullName evidence="11">Hemocyanin subunit d</fullName>
    </submittedName>
</protein>
<evidence type="ECO:0000256" key="5">
    <source>
        <dbReference type="ARBA" id="ARBA00022525"/>
    </source>
</evidence>
<dbReference type="GO" id="GO:0016491">
    <property type="term" value="F:oxidoreductase activity"/>
    <property type="evidence" value="ECO:0007669"/>
    <property type="project" value="InterPro"/>
</dbReference>
<dbReference type="Pfam" id="PF03723">
    <property type="entry name" value="Hemocyanin_C"/>
    <property type="match status" value="1"/>
</dbReference>
<dbReference type="Pfam" id="PF03722">
    <property type="entry name" value="Hemocyanin_N"/>
    <property type="match status" value="1"/>
</dbReference>
<dbReference type="SUPFAM" id="SSF48056">
    <property type="entry name" value="Di-copper centre-containing domain"/>
    <property type="match status" value="1"/>
</dbReference>
<dbReference type="AlphaFoldDB" id="G8YZS1"/>
<gene>
    <name evidence="11" type="primary">HcD</name>
</gene>